<feature type="signal peptide" evidence="1">
    <location>
        <begin position="1"/>
        <end position="19"/>
    </location>
</feature>
<comment type="caution">
    <text evidence="2">The sequence shown here is derived from an EMBL/GenBank/DDBJ whole genome shotgun (WGS) entry which is preliminary data.</text>
</comment>
<dbReference type="InterPro" id="IPR028994">
    <property type="entry name" value="Integrin_alpha_N"/>
</dbReference>
<gene>
    <name evidence="2" type="ORF">DCC81_19005</name>
</gene>
<dbReference type="RefSeq" id="WP_108688150.1">
    <property type="nucleotide sequence ID" value="NZ_QCYK01000002.1"/>
</dbReference>
<reference evidence="2 3" key="1">
    <citation type="submission" date="2018-04" db="EMBL/GenBank/DDBJ databases">
        <title>Chitinophaga fuyangensis sp. nov., isolated from soil in a chemical factory.</title>
        <authorList>
            <person name="Chen K."/>
        </authorList>
    </citation>
    <scope>NUCLEOTIDE SEQUENCE [LARGE SCALE GENOMIC DNA]</scope>
    <source>
        <strain evidence="2 3">LY-1</strain>
    </source>
</reference>
<dbReference type="OrthoDB" id="8750305at2"/>
<sequence length="227" mass="25024">MKSILLWCALAFAGLAARAQDPAPLSKGEVNTLFPETVKARLGIKFPVFKAFAFQDRHGSNYVLLTESQDSIVHDGPNADTLHRAIKAVCVVANGDGYTKNWEINDFIDKTAGEISIWFWSKSCAFTDLDGDGLADVFIAYSTKGEEDGNGGRLKLILVYKGQKIAIRHQDSDLDEGRQTRVDATFYALPATVQQQGIAILKRIVQNEEAYLGSGWEEGMKKHKSVL</sequence>
<dbReference type="EMBL" id="QCYK01000002">
    <property type="protein sequence ID" value="PUZ26312.1"/>
    <property type="molecule type" value="Genomic_DNA"/>
</dbReference>
<name>A0A2T7BJ84_9BACT</name>
<evidence type="ECO:0000256" key="1">
    <source>
        <dbReference type="SAM" id="SignalP"/>
    </source>
</evidence>
<proteinExistence type="predicted"/>
<evidence type="ECO:0008006" key="4">
    <source>
        <dbReference type="Google" id="ProtNLM"/>
    </source>
</evidence>
<dbReference type="Proteomes" id="UP000244450">
    <property type="component" value="Unassembled WGS sequence"/>
</dbReference>
<protein>
    <recommendedName>
        <fullName evidence="4">VCBS repeat-containing protein</fullName>
    </recommendedName>
</protein>
<keyword evidence="3" id="KW-1185">Reference proteome</keyword>
<dbReference type="InterPro" id="IPR058148">
    <property type="entry name" value="M949_RS01915-like_dom"/>
</dbReference>
<feature type="chain" id="PRO_5015748556" description="VCBS repeat-containing protein" evidence="1">
    <location>
        <begin position="20"/>
        <end position="227"/>
    </location>
</feature>
<evidence type="ECO:0000313" key="2">
    <source>
        <dbReference type="EMBL" id="PUZ26312.1"/>
    </source>
</evidence>
<dbReference type="SUPFAM" id="SSF69318">
    <property type="entry name" value="Integrin alpha N-terminal domain"/>
    <property type="match status" value="1"/>
</dbReference>
<keyword evidence="1" id="KW-0732">Signal</keyword>
<dbReference type="NCBIfam" id="NF046077">
    <property type="entry name" value="LPS_M949_RS01915"/>
    <property type="match status" value="1"/>
</dbReference>
<dbReference type="AlphaFoldDB" id="A0A2T7BJ84"/>
<evidence type="ECO:0000313" key="3">
    <source>
        <dbReference type="Proteomes" id="UP000244450"/>
    </source>
</evidence>
<organism evidence="2 3">
    <name type="scientific">Chitinophaga parva</name>
    <dbReference type="NCBI Taxonomy" id="2169414"/>
    <lineage>
        <taxon>Bacteria</taxon>
        <taxon>Pseudomonadati</taxon>
        <taxon>Bacteroidota</taxon>
        <taxon>Chitinophagia</taxon>
        <taxon>Chitinophagales</taxon>
        <taxon>Chitinophagaceae</taxon>
        <taxon>Chitinophaga</taxon>
    </lineage>
</organism>
<accession>A0A2T7BJ84</accession>